<dbReference type="NCBIfam" id="TIGR02937">
    <property type="entry name" value="sigma70-ECF"/>
    <property type="match status" value="1"/>
</dbReference>
<dbReference type="Proteomes" id="UP000243950">
    <property type="component" value="Unassembled WGS sequence"/>
</dbReference>
<dbReference type="Gene3D" id="1.20.140.160">
    <property type="match status" value="1"/>
</dbReference>
<dbReference type="InterPro" id="IPR014284">
    <property type="entry name" value="RNA_pol_sigma-70_dom"/>
</dbReference>
<accession>A0A1I1TBZ5</accession>
<dbReference type="InterPro" id="IPR013325">
    <property type="entry name" value="RNA_pol_sigma_r2"/>
</dbReference>
<keyword evidence="2" id="KW-0731">Sigma factor</keyword>
<dbReference type="PRINTS" id="PR00046">
    <property type="entry name" value="SIGMA70FCT"/>
</dbReference>
<dbReference type="GO" id="GO:0003677">
    <property type="term" value="F:DNA binding"/>
    <property type="evidence" value="ECO:0007669"/>
    <property type="project" value="UniProtKB-KW"/>
</dbReference>
<feature type="domain" description="RNA polymerase sigma-70 region 2" evidence="5">
    <location>
        <begin position="32"/>
        <end position="101"/>
    </location>
</feature>
<dbReference type="GO" id="GO:0016987">
    <property type="term" value="F:sigma factor activity"/>
    <property type="evidence" value="ECO:0007669"/>
    <property type="project" value="UniProtKB-KW"/>
</dbReference>
<dbReference type="Pfam" id="PF04545">
    <property type="entry name" value="Sigma70_r4"/>
    <property type="match status" value="1"/>
</dbReference>
<name>A0A1I1TBZ5_PSEOC</name>
<keyword evidence="3" id="KW-0238">DNA-binding</keyword>
<dbReference type="PANTHER" id="PTHR30385">
    <property type="entry name" value="SIGMA FACTOR F FLAGELLAR"/>
    <property type="match status" value="1"/>
</dbReference>
<evidence type="ECO:0000256" key="4">
    <source>
        <dbReference type="ARBA" id="ARBA00023163"/>
    </source>
</evidence>
<dbReference type="GO" id="GO:0003899">
    <property type="term" value="F:DNA-directed RNA polymerase activity"/>
    <property type="evidence" value="ECO:0007669"/>
    <property type="project" value="InterPro"/>
</dbReference>
<dbReference type="InterPro" id="IPR000943">
    <property type="entry name" value="RNA_pol_sigma70"/>
</dbReference>
<dbReference type="GO" id="GO:0006352">
    <property type="term" value="P:DNA-templated transcription initiation"/>
    <property type="evidence" value="ECO:0007669"/>
    <property type="project" value="InterPro"/>
</dbReference>
<proteinExistence type="predicted"/>
<dbReference type="RefSeq" id="WP_093501988.1">
    <property type="nucleotide sequence ID" value="NZ_BSSG01000002.1"/>
</dbReference>
<keyword evidence="7" id="KW-0966">Cell projection</keyword>
<dbReference type="InterPro" id="IPR007630">
    <property type="entry name" value="RNA_pol_sigma70_r4"/>
</dbReference>
<dbReference type="SUPFAM" id="SSF88946">
    <property type="entry name" value="Sigma2 domain of RNA polymerase sigma factors"/>
    <property type="match status" value="1"/>
</dbReference>
<sequence>MSAQPAQDHHYAEAPVAFVPLSAAAEQQWLLRYLPLVKRVVRQLELQASQVLDREDMEQIGLLGLLDSLRRYGEPDEQFARFASLRIRGAILDELRRLDWRPRTVRQQSHRVRDGIRELTRKLGREPQESEILAATGLDAQGYQDHLMAQTSEAIESLDSLLQDGQESLAGSSRSAEDQVLRERLLTQALARLDERERLVLTLYYLHELSLKEIALVLEVSDARVCQLSKQAIAKACRFLTEN</sequence>
<evidence type="ECO:0000259" key="5">
    <source>
        <dbReference type="Pfam" id="PF04542"/>
    </source>
</evidence>
<evidence type="ECO:0000256" key="3">
    <source>
        <dbReference type="ARBA" id="ARBA00023125"/>
    </source>
</evidence>
<feature type="domain" description="RNA polymerase sigma-70 region 4" evidence="6">
    <location>
        <begin position="189"/>
        <end position="235"/>
    </location>
</feature>
<reference evidence="8" key="1">
    <citation type="submission" date="2016-10" db="EMBL/GenBank/DDBJ databases">
        <authorList>
            <person name="Varghese N."/>
            <person name="Submissions S."/>
        </authorList>
    </citation>
    <scope>NUCLEOTIDE SEQUENCE [LARGE SCALE GENOMIC DNA]</scope>
    <source>
        <strain evidence="8">JCM 2783</strain>
    </source>
</reference>
<dbReference type="Pfam" id="PF04542">
    <property type="entry name" value="Sigma70_r2"/>
    <property type="match status" value="1"/>
</dbReference>
<dbReference type="NCBIfam" id="NF005413">
    <property type="entry name" value="PRK06986.1"/>
    <property type="match status" value="1"/>
</dbReference>
<evidence type="ECO:0000259" key="6">
    <source>
        <dbReference type="Pfam" id="PF04545"/>
    </source>
</evidence>
<evidence type="ECO:0000256" key="1">
    <source>
        <dbReference type="ARBA" id="ARBA00023015"/>
    </source>
</evidence>
<dbReference type="EMBL" id="FOMO01000002">
    <property type="protein sequence ID" value="SFD56085.1"/>
    <property type="molecule type" value="Genomic_DNA"/>
</dbReference>
<keyword evidence="7" id="KW-0969">Cilium</keyword>
<evidence type="ECO:0000256" key="2">
    <source>
        <dbReference type="ARBA" id="ARBA00023082"/>
    </source>
</evidence>
<keyword evidence="4" id="KW-0804">Transcription</keyword>
<dbReference type="NCBIfam" id="TIGR02479">
    <property type="entry name" value="FliA_WhiG"/>
    <property type="match status" value="1"/>
</dbReference>
<dbReference type="PANTHER" id="PTHR30385:SF7">
    <property type="entry name" value="RNA POLYMERASE SIGMA FACTOR FLIA"/>
    <property type="match status" value="1"/>
</dbReference>
<evidence type="ECO:0000313" key="7">
    <source>
        <dbReference type="EMBL" id="SFD56085.1"/>
    </source>
</evidence>
<keyword evidence="1" id="KW-0805">Transcription regulation</keyword>
<dbReference type="InterPro" id="IPR013324">
    <property type="entry name" value="RNA_pol_sigma_r3/r4-like"/>
</dbReference>
<dbReference type="InterPro" id="IPR012845">
    <property type="entry name" value="RNA_pol_sigma_FliA_WhiG"/>
</dbReference>
<organism evidence="7 8">
    <name type="scientific">Pseudomonas straminea</name>
    <dbReference type="NCBI Taxonomy" id="47882"/>
    <lineage>
        <taxon>Bacteria</taxon>
        <taxon>Pseudomonadati</taxon>
        <taxon>Pseudomonadota</taxon>
        <taxon>Gammaproteobacteria</taxon>
        <taxon>Pseudomonadales</taxon>
        <taxon>Pseudomonadaceae</taxon>
        <taxon>Phytopseudomonas</taxon>
    </lineage>
</organism>
<dbReference type="InterPro" id="IPR007627">
    <property type="entry name" value="RNA_pol_sigma70_r2"/>
</dbReference>
<dbReference type="Gene3D" id="1.10.1740.10">
    <property type="match status" value="1"/>
</dbReference>
<dbReference type="AlphaFoldDB" id="A0A1I1TBZ5"/>
<dbReference type="SUPFAM" id="SSF88659">
    <property type="entry name" value="Sigma3 and sigma4 domains of RNA polymerase sigma factors"/>
    <property type="match status" value="2"/>
</dbReference>
<keyword evidence="8" id="KW-1185">Reference proteome</keyword>
<keyword evidence="7" id="KW-0282">Flagellum</keyword>
<gene>
    <name evidence="7" type="ORF">SAMN05216372_102436</name>
</gene>
<evidence type="ECO:0000313" key="8">
    <source>
        <dbReference type="Proteomes" id="UP000243950"/>
    </source>
</evidence>
<dbReference type="CDD" id="cd06171">
    <property type="entry name" value="Sigma70_r4"/>
    <property type="match status" value="1"/>
</dbReference>
<protein>
    <submittedName>
        <fullName evidence="7">RNA polymerase sigma factor for flagellar operon FliA</fullName>
    </submittedName>
</protein>